<dbReference type="GO" id="GO:0000976">
    <property type="term" value="F:transcription cis-regulatory region binding"/>
    <property type="evidence" value="ECO:0007669"/>
    <property type="project" value="TreeGrafter"/>
</dbReference>
<dbReference type="RefSeq" id="WP_122149033.1">
    <property type="nucleotide sequence ID" value="NZ_RFFI01000038.1"/>
</dbReference>
<dbReference type="CDD" id="cd01392">
    <property type="entry name" value="HTH_LacI"/>
    <property type="match status" value="1"/>
</dbReference>
<evidence type="ECO:0000256" key="2">
    <source>
        <dbReference type="ARBA" id="ARBA00023125"/>
    </source>
</evidence>
<dbReference type="GO" id="GO:0003700">
    <property type="term" value="F:DNA-binding transcription factor activity"/>
    <property type="evidence" value="ECO:0007669"/>
    <property type="project" value="TreeGrafter"/>
</dbReference>
<comment type="caution">
    <text evidence="6">The sequence shown here is derived from an EMBL/GenBank/DDBJ whole genome shotgun (WGS) entry which is preliminary data.</text>
</comment>
<dbReference type="InterPro" id="IPR010982">
    <property type="entry name" value="Lambda_DNA-bd_dom_sf"/>
</dbReference>
<dbReference type="PANTHER" id="PTHR30146">
    <property type="entry name" value="LACI-RELATED TRANSCRIPTIONAL REPRESSOR"/>
    <property type="match status" value="1"/>
</dbReference>
<sequence>MSRPTISDVARAAGVTKATVSHAYSGHRPISAATKARVFAAADALRWVPSSSARALAARRANAIGVVLRRDPAILASDTFFPAFIAGVEQTLAEREVALVLQVVGSRGAEERAYQAMAAGRADGVVVLDLHRADWRVPFLAGLGLPAVLLGAYEGETRLSCVRTDDAAPVRDLVAHLRERGHTRIAHVAGPLDYVHSYARARAYVRAVGSRALLREGDFTAGSGRALTADLLALRDRPTAILFANDTMAIAGTSYAQSRGLRVPEDLAVAGFDDDHLSAHLSPPLTSVSTDPARRGRVATARLLADVAGDDPRDVAVDCTALRLRASTDAPAPATARRTTPAPELEEEFR</sequence>
<dbReference type="Gene3D" id="3.40.50.2300">
    <property type="match status" value="2"/>
</dbReference>
<accession>A0A3M2JEJ8</accession>
<evidence type="ECO:0000259" key="5">
    <source>
        <dbReference type="PROSITE" id="PS50932"/>
    </source>
</evidence>
<dbReference type="OrthoDB" id="1938857at2"/>
<evidence type="ECO:0000256" key="4">
    <source>
        <dbReference type="SAM" id="MobiDB-lite"/>
    </source>
</evidence>
<dbReference type="SMART" id="SM00354">
    <property type="entry name" value="HTH_LACI"/>
    <property type="match status" value="1"/>
</dbReference>
<proteinExistence type="predicted"/>
<dbReference type="CDD" id="cd06267">
    <property type="entry name" value="PBP1_LacI_sugar_binding-like"/>
    <property type="match status" value="1"/>
</dbReference>
<keyword evidence="7" id="KW-1185">Reference proteome</keyword>
<dbReference type="SUPFAM" id="SSF53822">
    <property type="entry name" value="Periplasmic binding protein-like I"/>
    <property type="match status" value="1"/>
</dbReference>
<keyword evidence="1" id="KW-0805">Transcription regulation</keyword>
<keyword evidence="2" id="KW-0238">DNA-binding</keyword>
<dbReference type="InterPro" id="IPR000843">
    <property type="entry name" value="HTH_LacI"/>
</dbReference>
<feature type="region of interest" description="Disordered" evidence="4">
    <location>
        <begin position="329"/>
        <end position="350"/>
    </location>
</feature>
<dbReference type="PANTHER" id="PTHR30146:SF155">
    <property type="entry name" value="ALANINE RACEMASE"/>
    <property type="match status" value="1"/>
</dbReference>
<dbReference type="EMBL" id="RFFI01000038">
    <property type="protein sequence ID" value="RMI12437.1"/>
    <property type="molecule type" value="Genomic_DNA"/>
</dbReference>
<dbReference type="Pfam" id="PF13377">
    <property type="entry name" value="Peripla_BP_3"/>
    <property type="match status" value="1"/>
</dbReference>
<dbReference type="Pfam" id="PF00356">
    <property type="entry name" value="LacI"/>
    <property type="match status" value="1"/>
</dbReference>
<gene>
    <name evidence="6" type="ORF">EBM89_08615</name>
</gene>
<evidence type="ECO:0000256" key="1">
    <source>
        <dbReference type="ARBA" id="ARBA00023015"/>
    </source>
</evidence>
<dbReference type="AlphaFoldDB" id="A0A3M2JEJ8"/>
<evidence type="ECO:0000313" key="7">
    <source>
        <dbReference type="Proteomes" id="UP000269289"/>
    </source>
</evidence>
<dbReference type="InterPro" id="IPR046335">
    <property type="entry name" value="LacI/GalR-like_sensor"/>
</dbReference>
<dbReference type="Proteomes" id="UP000269289">
    <property type="component" value="Unassembled WGS sequence"/>
</dbReference>
<keyword evidence="3" id="KW-0804">Transcription</keyword>
<protein>
    <submittedName>
        <fullName evidence="6">LacI family transcriptional regulator</fullName>
    </submittedName>
</protein>
<evidence type="ECO:0000313" key="6">
    <source>
        <dbReference type="EMBL" id="RMI12437.1"/>
    </source>
</evidence>
<name>A0A3M2JEJ8_9CELL</name>
<dbReference type="Gene3D" id="1.10.260.40">
    <property type="entry name" value="lambda repressor-like DNA-binding domains"/>
    <property type="match status" value="1"/>
</dbReference>
<dbReference type="PROSITE" id="PS50932">
    <property type="entry name" value="HTH_LACI_2"/>
    <property type="match status" value="1"/>
</dbReference>
<reference evidence="6 7" key="1">
    <citation type="submission" date="2018-10" db="EMBL/GenBank/DDBJ databases">
        <title>Isolation, diversity and antifungal activity of actinobacteria from wheat.</title>
        <authorList>
            <person name="Han C."/>
        </authorList>
    </citation>
    <scope>NUCLEOTIDE SEQUENCE [LARGE SCALE GENOMIC DNA]</scope>
    <source>
        <strain evidence="6 7">NEAU-YY56</strain>
    </source>
</reference>
<feature type="domain" description="HTH lacI-type" evidence="5">
    <location>
        <begin position="4"/>
        <end position="58"/>
    </location>
</feature>
<evidence type="ECO:0000256" key="3">
    <source>
        <dbReference type="ARBA" id="ARBA00023163"/>
    </source>
</evidence>
<organism evidence="6 7">
    <name type="scientific">Cellulomonas triticagri</name>
    <dbReference type="NCBI Taxonomy" id="2483352"/>
    <lineage>
        <taxon>Bacteria</taxon>
        <taxon>Bacillati</taxon>
        <taxon>Actinomycetota</taxon>
        <taxon>Actinomycetes</taxon>
        <taxon>Micrococcales</taxon>
        <taxon>Cellulomonadaceae</taxon>
        <taxon>Cellulomonas</taxon>
    </lineage>
</organism>
<dbReference type="SUPFAM" id="SSF47413">
    <property type="entry name" value="lambda repressor-like DNA-binding domains"/>
    <property type="match status" value="1"/>
</dbReference>
<dbReference type="InterPro" id="IPR028082">
    <property type="entry name" value="Peripla_BP_I"/>
</dbReference>
<feature type="compositionally biased region" description="Low complexity" evidence="4">
    <location>
        <begin position="329"/>
        <end position="343"/>
    </location>
</feature>